<name>A0A1D1Y5D6_9ARAE</name>
<dbReference type="SUPFAM" id="SSF81383">
    <property type="entry name" value="F-box domain"/>
    <property type="match status" value="1"/>
</dbReference>
<accession>A0A1D1Y5D6</accession>
<feature type="domain" description="F-box" evidence="3">
    <location>
        <begin position="142"/>
        <end position="178"/>
    </location>
</feature>
<protein>
    <submittedName>
        <fullName evidence="4">F-box only protein 13</fullName>
    </submittedName>
</protein>
<evidence type="ECO:0000256" key="2">
    <source>
        <dbReference type="SAM" id="MobiDB-lite"/>
    </source>
</evidence>
<evidence type="ECO:0000313" key="4">
    <source>
        <dbReference type="EMBL" id="JAT49862.1"/>
    </source>
</evidence>
<dbReference type="AlphaFoldDB" id="A0A1D1Y5D6"/>
<keyword evidence="1" id="KW-0677">Repeat</keyword>
<dbReference type="SMART" id="SM00256">
    <property type="entry name" value="FBOX"/>
    <property type="match status" value="1"/>
</dbReference>
<feature type="non-terminal residue" evidence="4">
    <location>
        <position position="1"/>
    </location>
</feature>
<feature type="compositionally biased region" description="Polar residues" evidence="2">
    <location>
        <begin position="86"/>
        <end position="95"/>
    </location>
</feature>
<dbReference type="InterPro" id="IPR011043">
    <property type="entry name" value="Gal_Oxase/kelch_b-propeller"/>
</dbReference>
<dbReference type="SUPFAM" id="SSF50965">
    <property type="entry name" value="Galactose oxidase, central domain"/>
    <property type="match status" value="1"/>
</dbReference>
<dbReference type="FunFam" id="1.20.1280.50:FF:000008">
    <property type="entry name" value="F-box only protein 6"/>
    <property type="match status" value="1"/>
</dbReference>
<evidence type="ECO:0000259" key="3">
    <source>
        <dbReference type="PROSITE" id="PS50181"/>
    </source>
</evidence>
<dbReference type="CDD" id="cd22157">
    <property type="entry name" value="F-box_AtFBW1-like"/>
    <property type="match status" value="1"/>
</dbReference>
<sequence length="526" mass="59171">PPLPSPPTRPQQQHARTVPNNTHTRQSPPLSVNANKGGHQEVSYRSPFPGRPPPLSLSLSLSLSRCVCETSHYIREWRSESPAHLPQSSTHTSPSCARAGYPSQAHSSSSVALFKSMEQSQNMGVLKTRKRRRQEEDHRTTTISLDELNQDLIEEILSWLPASSFFRLRSVCKRWRSVAASATFHISCSEVPYREPWFLMVDPDLDQSICFDTSEGNWKNLRRPTLLHKNHNLKSIPVASSGGLVCFRSTSGGFIICNPVTGICRELSPPGPGNENEKIHAIAMNSSPRVPSSYKLVLVLGDFPNVSMKVYDSAKEQWEEAPLCRKPSKTVGLEIFSEDTVYFLSKAGDVVTTNMQRSPFKQFSSVMTVEDGEDFIYFLSSTGAVVACNLAQKLFFEYPRLLPIYLEYSIDVVQCKGEMMVVVLSEFLESASLRVWRFCKGDRTWHQVAVMPPAMSHEFYGKKADINCVSYRDLIFVCVNSCEFSRYIMCNLASGEWCELPECALNGNAMEFMSAFSFEPRLEARV</sequence>
<evidence type="ECO:0000256" key="1">
    <source>
        <dbReference type="ARBA" id="ARBA00022737"/>
    </source>
</evidence>
<feature type="region of interest" description="Disordered" evidence="2">
    <location>
        <begin position="81"/>
        <end position="103"/>
    </location>
</feature>
<feature type="region of interest" description="Disordered" evidence="2">
    <location>
        <begin position="1"/>
        <end position="55"/>
    </location>
</feature>
<feature type="compositionally biased region" description="Polar residues" evidence="2">
    <location>
        <begin position="14"/>
        <end position="34"/>
    </location>
</feature>
<dbReference type="InterPro" id="IPR050796">
    <property type="entry name" value="SCF_F-box_component"/>
</dbReference>
<dbReference type="Gene3D" id="1.20.1280.50">
    <property type="match status" value="1"/>
</dbReference>
<dbReference type="EMBL" id="GDJX01018074">
    <property type="protein sequence ID" value="JAT49862.1"/>
    <property type="molecule type" value="Transcribed_RNA"/>
</dbReference>
<dbReference type="PROSITE" id="PS50181">
    <property type="entry name" value="FBOX"/>
    <property type="match status" value="1"/>
</dbReference>
<proteinExistence type="predicted"/>
<dbReference type="InterPro" id="IPR001810">
    <property type="entry name" value="F-box_dom"/>
</dbReference>
<dbReference type="InterPro" id="IPR036047">
    <property type="entry name" value="F-box-like_dom_sf"/>
</dbReference>
<organism evidence="4">
    <name type="scientific">Anthurium amnicola</name>
    <dbReference type="NCBI Taxonomy" id="1678845"/>
    <lineage>
        <taxon>Eukaryota</taxon>
        <taxon>Viridiplantae</taxon>
        <taxon>Streptophyta</taxon>
        <taxon>Embryophyta</taxon>
        <taxon>Tracheophyta</taxon>
        <taxon>Spermatophyta</taxon>
        <taxon>Magnoliopsida</taxon>
        <taxon>Liliopsida</taxon>
        <taxon>Araceae</taxon>
        <taxon>Pothoideae</taxon>
        <taxon>Potheae</taxon>
        <taxon>Anthurium</taxon>
    </lineage>
</organism>
<gene>
    <name evidence="4" type="primary">FBX13_4</name>
    <name evidence="4" type="ORF">g.78595</name>
</gene>
<dbReference type="PANTHER" id="PTHR31672:SF7">
    <property type="entry name" value="F-BOX DOMAIN-CONTAINING PROTEIN"/>
    <property type="match status" value="1"/>
</dbReference>
<dbReference type="PANTHER" id="PTHR31672">
    <property type="entry name" value="BNACNNG10540D PROTEIN"/>
    <property type="match status" value="1"/>
</dbReference>
<reference evidence="4" key="1">
    <citation type="submission" date="2015-07" db="EMBL/GenBank/DDBJ databases">
        <title>Transcriptome Assembly of Anthurium amnicola.</title>
        <authorList>
            <person name="Suzuki J."/>
        </authorList>
    </citation>
    <scope>NUCLEOTIDE SEQUENCE</scope>
</reference>
<dbReference type="Pfam" id="PF00646">
    <property type="entry name" value="F-box"/>
    <property type="match status" value="1"/>
</dbReference>